<evidence type="ECO:0000313" key="4">
    <source>
        <dbReference type="EMBL" id="MDQ0289003.1"/>
    </source>
</evidence>
<dbReference type="AlphaFoldDB" id="A0AAE4ANK4"/>
<evidence type="ECO:0000256" key="2">
    <source>
        <dbReference type="ARBA" id="ARBA00023054"/>
    </source>
</evidence>
<feature type="coiled-coil region" evidence="3">
    <location>
        <begin position="512"/>
        <end position="539"/>
    </location>
</feature>
<keyword evidence="5" id="KW-1185">Reference proteome</keyword>
<accession>A0AAE4ANK4</accession>
<proteinExistence type="predicted"/>
<dbReference type="PANTHER" id="PTHR32347">
    <property type="entry name" value="EFFLUX SYSTEM COMPONENT YKNX-RELATED"/>
    <property type="match status" value="1"/>
</dbReference>
<dbReference type="Gene3D" id="2.40.30.170">
    <property type="match status" value="1"/>
</dbReference>
<dbReference type="InterPro" id="IPR050465">
    <property type="entry name" value="UPF0194_transport"/>
</dbReference>
<evidence type="ECO:0000256" key="3">
    <source>
        <dbReference type="SAM" id="Coils"/>
    </source>
</evidence>
<evidence type="ECO:0000313" key="5">
    <source>
        <dbReference type="Proteomes" id="UP001238163"/>
    </source>
</evidence>
<dbReference type="RefSeq" id="WP_307260344.1">
    <property type="nucleotide sequence ID" value="NZ_JAUSVL010000001.1"/>
</dbReference>
<dbReference type="PANTHER" id="PTHR32347:SF23">
    <property type="entry name" value="BLL5650 PROTEIN"/>
    <property type="match status" value="1"/>
</dbReference>
<feature type="coiled-coil region" evidence="3">
    <location>
        <begin position="156"/>
        <end position="217"/>
    </location>
</feature>
<name>A0AAE4ANK4_9BACT</name>
<dbReference type="EMBL" id="JAUSVL010000001">
    <property type="protein sequence ID" value="MDQ0289003.1"/>
    <property type="molecule type" value="Genomic_DNA"/>
</dbReference>
<organism evidence="4 5">
    <name type="scientific">Oligosphaera ethanolica</name>
    <dbReference type="NCBI Taxonomy" id="760260"/>
    <lineage>
        <taxon>Bacteria</taxon>
        <taxon>Pseudomonadati</taxon>
        <taxon>Lentisphaerota</taxon>
        <taxon>Oligosphaeria</taxon>
        <taxon>Oligosphaerales</taxon>
        <taxon>Oligosphaeraceae</taxon>
        <taxon>Oligosphaera</taxon>
    </lineage>
</organism>
<evidence type="ECO:0000256" key="1">
    <source>
        <dbReference type="ARBA" id="ARBA00004196"/>
    </source>
</evidence>
<comment type="caution">
    <text evidence="4">The sequence shown here is derived from an EMBL/GenBank/DDBJ whole genome shotgun (WGS) entry which is preliminary data.</text>
</comment>
<comment type="subcellular location">
    <subcellularLocation>
        <location evidence="1">Cell envelope</location>
    </subcellularLocation>
</comment>
<sequence length="836" mass="94143">MADSIVVSEQSLPFTYSIRIRAFTEKSEKINNPVRWLPLETVIADGTYVQAGDVVATFSSEETANDLIALKLQQAVIDANVDRRLAEIDNNAVDLTDQMGTLQDKLSALEAKLERLRSEPNPDDVRIAEGRLRVATLNVNASQKDFTKAEDRFKRAMISRAELDSYEKDLREKEARARFATQELEVTKNPPTVPNDIKRTEIDIENTKLEVEKLAFEMSEQEKISVIQKDAARIHQRRNQKEIADKEKDLQHTSVKAPIAGFVSHNRVFNSELIPGLKMWDNYAFMEIPEIATIGFRGVLHESVRKHFKEGDEVRIRVNGRYADAISGRLKSISTLSHDLAEKEESGGGDVKTFGVKVFDVVITTTEPLSWLRPGMRGEADLLASTPIVGPALPLQYVLQQDGKSFVAENGLYREVSGTVVGSFFILDNPSWLDKRVTARGTFPVRKDDDGKEEKRLSASGELLPVRSTDILVPDIGRWPWPKITWLIPEESMVKAGDVVAKLDPEEREKRISNISANYTEVESRCNELEKKIEITRRNGEFRQTNASNNLATVRISSGETLNYVSPLPVFRGEMTLKLAKIQLAATQRRLDRELGKKNPTMSPVELAKLKRTLRRHTLKVEQAELNLSKDREGATRIAKSRAALNLADAEANLESTAKSVHFDNLSIRREYDRNKQQLGNIDRRLQREIRRRDNHVITSPADGLICYNKVFNGNNMAKVSLGNTVGPRFNILSIPDVSEMEIKVEVPEKYYGDVHSGLEVEVRIPSLGEARLAGTVSKVDLLFSNRGKKDSQLGLYSSHEPLGEVTFAVRITVKTDHDRLKPGLISEVFFPFQKR</sequence>
<gene>
    <name evidence="4" type="ORF">J3R75_001110</name>
</gene>
<keyword evidence="2 3" id="KW-0175">Coiled coil</keyword>
<dbReference type="GO" id="GO:0030313">
    <property type="term" value="C:cell envelope"/>
    <property type="evidence" value="ECO:0007669"/>
    <property type="project" value="UniProtKB-SubCell"/>
</dbReference>
<protein>
    <submittedName>
        <fullName evidence="4">Multidrug efflux pump subunit AcrA (Membrane-fusion protein)</fullName>
    </submittedName>
</protein>
<reference evidence="4" key="1">
    <citation type="submission" date="2023-07" db="EMBL/GenBank/DDBJ databases">
        <title>Genomic Encyclopedia of Type Strains, Phase IV (KMG-IV): sequencing the most valuable type-strain genomes for metagenomic binning, comparative biology and taxonomic classification.</title>
        <authorList>
            <person name="Goeker M."/>
        </authorList>
    </citation>
    <scope>NUCLEOTIDE SEQUENCE</scope>
    <source>
        <strain evidence="4">DSM 24202</strain>
    </source>
</reference>
<dbReference type="Proteomes" id="UP001238163">
    <property type="component" value="Unassembled WGS sequence"/>
</dbReference>
<feature type="coiled-coil region" evidence="3">
    <location>
        <begin position="85"/>
        <end position="119"/>
    </location>
</feature>